<name>A0A5B9QAJ7_9BACT</name>
<protein>
    <submittedName>
        <fullName evidence="1">Cellulase (Glycosyl hydrolase family 5)</fullName>
    </submittedName>
</protein>
<dbReference type="AlphaFoldDB" id="A0A5B9QAJ7"/>
<dbReference type="SUPFAM" id="SSF51445">
    <property type="entry name" value="(Trans)glycosidases"/>
    <property type="match status" value="1"/>
</dbReference>
<organism evidence="1 2">
    <name type="scientific">Bythopirellula goksoeyrii</name>
    <dbReference type="NCBI Taxonomy" id="1400387"/>
    <lineage>
        <taxon>Bacteria</taxon>
        <taxon>Pseudomonadati</taxon>
        <taxon>Planctomycetota</taxon>
        <taxon>Planctomycetia</taxon>
        <taxon>Pirellulales</taxon>
        <taxon>Lacipirellulaceae</taxon>
        <taxon>Bythopirellula</taxon>
    </lineage>
</organism>
<accession>A0A5B9QAJ7</accession>
<proteinExistence type="predicted"/>
<dbReference type="Gene3D" id="3.20.20.80">
    <property type="entry name" value="Glycosidases"/>
    <property type="match status" value="1"/>
</dbReference>
<gene>
    <name evidence="1" type="ORF">Pr1d_11860</name>
</gene>
<dbReference type="InterPro" id="IPR017853">
    <property type="entry name" value="GH"/>
</dbReference>
<evidence type="ECO:0000313" key="1">
    <source>
        <dbReference type="EMBL" id="QEG33916.1"/>
    </source>
</evidence>
<dbReference type="KEGG" id="bgok:Pr1d_11860"/>
<reference evidence="1 2" key="1">
    <citation type="submission" date="2019-08" db="EMBL/GenBank/DDBJ databases">
        <title>Deep-cultivation of Planctomycetes and their phenomic and genomic characterization uncovers novel biology.</title>
        <authorList>
            <person name="Wiegand S."/>
            <person name="Jogler M."/>
            <person name="Boedeker C."/>
            <person name="Pinto D."/>
            <person name="Vollmers J."/>
            <person name="Rivas-Marin E."/>
            <person name="Kohn T."/>
            <person name="Peeters S.H."/>
            <person name="Heuer A."/>
            <person name="Rast P."/>
            <person name="Oberbeckmann S."/>
            <person name="Bunk B."/>
            <person name="Jeske O."/>
            <person name="Meyerdierks A."/>
            <person name="Storesund J.E."/>
            <person name="Kallscheuer N."/>
            <person name="Luecker S."/>
            <person name="Lage O.M."/>
            <person name="Pohl T."/>
            <person name="Merkel B.J."/>
            <person name="Hornburger P."/>
            <person name="Mueller R.-W."/>
            <person name="Bruemmer F."/>
            <person name="Labrenz M."/>
            <person name="Spormann A.M."/>
            <person name="Op den Camp H."/>
            <person name="Overmann J."/>
            <person name="Amann R."/>
            <person name="Jetten M.S.M."/>
            <person name="Mascher T."/>
            <person name="Medema M.H."/>
            <person name="Devos D.P."/>
            <person name="Kaster A.-K."/>
            <person name="Ovreas L."/>
            <person name="Rohde M."/>
            <person name="Galperin M.Y."/>
            <person name="Jogler C."/>
        </authorList>
    </citation>
    <scope>NUCLEOTIDE SEQUENCE [LARGE SCALE GENOMIC DNA]</scope>
    <source>
        <strain evidence="1 2">Pr1d</strain>
    </source>
</reference>
<dbReference type="EMBL" id="CP042913">
    <property type="protein sequence ID" value="QEG33916.1"/>
    <property type="molecule type" value="Genomic_DNA"/>
</dbReference>
<evidence type="ECO:0000313" key="2">
    <source>
        <dbReference type="Proteomes" id="UP000323917"/>
    </source>
</evidence>
<dbReference type="Proteomes" id="UP000323917">
    <property type="component" value="Chromosome"/>
</dbReference>
<keyword evidence="1" id="KW-0378">Hydrolase</keyword>
<keyword evidence="2" id="KW-1185">Reference proteome</keyword>
<sequence length="507" mass="57900">MRSNYLSSELGTPRQLPIIEVRVDLSRAVSRDFLGVGVQCDAYPWWDINELEWDRIFKRLSYMRSPLFRTMQSAFYYWHDIDGSGKPTYRFDSSYVNKLVKLLDWCEANGTQVILGEWGAPTSVTGISLANDDPLWTRIVVEFLMELFRRRSYQCVRYFNLINEPHGSWSSTAGCFDEWRSAILNLHQDLQRSGLHDRVAIAAPDANSEWLRKTLTDSELREVTAIYDEHWYVTRDEINAGAVEQRCREQCRCISQCDPGKPYILGELGIVDGKTEDDRQPNVFGFSYGVEMADAAVQLMRGGSHGFIAWYLDDAMHFFGDGEIVRSDDEPLPKDAYERRKVWGMWNSLGNQMGDPSDAQLRPWFFTWSLLSRYFPAGCEIVNVELDQDAPVIIAAARISQEGTNHISLAIVNREDAPRTVRVHIPEMQVLTTLARFDYFDLDSDDRPDSWPTSIDNQGCDVFPSPSLFLSEVDFQSGLKIALDGRGVVILTSLETAETMPPLYRSP</sequence>
<dbReference type="GO" id="GO:0016787">
    <property type="term" value="F:hydrolase activity"/>
    <property type="evidence" value="ECO:0007669"/>
    <property type="project" value="UniProtKB-KW"/>
</dbReference>